<dbReference type="HOGENOM" id="CLU_2822149_0_0_9"/>
<name>I3E3B2_BACMM</name>
<evidence type="ECO:0000313" key="2">
    <source>
        <dbReference type="Proteomes" id="UP000027602"/>
    </source>
</evidence>
<dbReference type="Pfam" id="PF09953">
    <property type="entry name" value="DUF2187"/>
    <property type="match status" value="1"/>
</dbReference>
<reference evidence="1 2" key="1">
    <citation type="journal article" date="2015" name="BMC Genomics">
        <title>Transcriptome analysis of thermophilic methylotrophic Bacillus methanolicus MGA3 using RNA-sequencing provides detailed insights into its previously uncharted transcriptional landscape.</title>
        <authorList>
            <person name="Irla M."/>
            <person name="Neshat A."/>
            <person name="Brautaset T."/>
            <person name="Ruckert C."/>
            <person name="Kalinowski J."/>
            <person name="Wendisch V.F."/>
        </authorList>
    </citation>
    <scope>NUCLEOTIDE SEQUENCE [LARGE SCALE GENOMIC DNA]</scope>
    <source>
        <strain evidence="2">MGA3 / ATCC 53907</strain>
    </source>
</reference>
<dbReference type="RefSeq" id="WP_003348176.1">
    <property type="nucleotide sequence ID" value="NZ_ADWW01000003.1"/>
</dbReference>
<dbReference type="KEGG" id="bmet:BMMGA3_02315"/>
<keyword evidence="2" id="KW-1185">Reference proteome</keyword>
<organism evidence="1 2">
    <name type="scientific">Bacillus methanolicus (strain MGA3 / ATCC 53907)</name>
    <dbReference type="NCBI Taxonomy" id="796606"/>
    <lineage>
        <taxon>Bacteria</taxon>
        <taxon>Bacillati</taxon>
        <taxon>Bacillota</taxon>
        <taxon>Bacilli</taxon>
        <taxon>Bacillales</taxon>
        <taxon>Bacillaceae</taxon>
        <taxon>Bacillus</taxon>
    </lineage>
</organism>
<dbReference type="EMBL" id="CP007739">
    <property type="protein sequence ID" value="AIE58933.1"/>
    <property type="molecule type" value="Genomic_DNA"/>
</dbReference>
<gene>
    <name evidence="1" type="ORF">BMMGA3_02315</name>
</gene>
<proteinExistence type="predicted"/>
<dbReference type="InterPro" id="IPR018690">
    <property type="entry name" value="DUF2187"/>
</dbReference>
<evidence type="ECO:0000313" key="1">
    <source>
        <dbReference type="EMBL" id="AIE58933.1"/>
    </source>
</evidence>
<accession>I3E3B2</accession>
<dbReference type="AlphaFoldDB" id="I3E3B2"/>
<protein>
    <recommendedName>
        <fullName evidence="3">DUF2187 domain-containing protein</fullName>
    </recommendedName>
</protein>
<sequence>MARTKAKIGDHILFQRKDQIIEGIVEIVRENSVIIEISQDAAQELGYETNKTVVKHSNYVVKKATA</sequence>
<evidence type="ECO:0008006" key="3">
    <source>
        <dbReference type="Google" id="ProtNLM"/>
    </source>
</evidence>
<dbReference type="Proteomes" id="UP000027602">
    <property type="component" value="Chromosome"/>
</dbReference>
<dbReference type="eggNOG" id="ENOG5033P82">
    <property type="taxonomic scope" value="Bacteria"/>
</dbReference>